<reference evidence="2" key="1">
    <citation type="submission" date="2020-02" db="EMBL/GenBank/DDBJ databases">
        <authorList>
            <person name="Meier V. D."/>
        </authorList>
    </citation>
    <scope>NUCLEOTIDE SEQUENCE</scope>
    <source>
        <strain evidence="2">AVDCRST_MAG33</strain>
    </source>
</reference>
<protein>
    <submittedName>
        <fullName evidence="2">RidA/YER057c/UK114 superfamily, group 1</fullName>
    </submittedName>
</protein>
<dbReference type="EMBL" id="CADCWK010000075">
    <property type="protein sequence ID" value="CAA9550731.1"/>
    <property type="molecule type" value="Genomic_DNA"/>
</dbReference>
<proteinExistence type="predicted"/>
<sequence length="159" mass="16857">MKIEARIAELGLELPEAPRLPADVRGSFAWTRVHGDRIYIAGHSAQQPDGSPAGPFGKVPSEVSLGAATDAARQTALSVLASLRREIGDLDRISAWLMVQGMVNADSGFDRTPIAINGFSELILDLFGEERGRHARTAVGLAALPMNNAVVIGAEIAFV</sequence>
<dbReference type="InterPro" id="IPR013813">
    <property type="entry name" value="Endoribo_LPSP/chorism_mut-like"/>
</dbReference>
<dbReference type="InterPro" id="IPR035959">
    <property type="entry name" value="RutC-like_sf"/>
</dbReference>
<gene>
    <name evidence="2" type="ORF">AVDCRST_MAG33-869</name>
</gene>
<dbReference type="SUPFAM" id="SSF55298">
    <property type="entry name" value="YjgF-like"/>
    <property type="match status" value="1"/>
</dbReference>
<accession>A0A6J4UH78</accession>
<dbReference type="Pfam" id="PF14588">
    <property type="entry name" value="YjgF_endoribonc"/>
    <property type="match status" value="1"/>
</dbReference>
<dbReference type="AlphaFoldDB" id="A0A6J4UH78"/>
<organism evidence="2">
    <name type="scientific">uncultured Thermomicrobiales bacterium</name>
    <dbReference type="NCBI Taxonomy" id="1645740"/>
    <lineage>
        <taxon>Bacteria</taxon>
        <taxon>Pseudomonadati</taxon>
        <taxon>Thermomicrobiota</taxon>
        <taxon>Thermomicrobia</taxon>
        <taxon>Thermomicrobiales</taxon>
        <taxon>environmental samples</taxon>
    </lineage>
</organism>
<evidence type="ECO:0000259" key="1">
    <source>
        <dbReference type="Pfam" id="PF14588"/>
    </source>
</evidence>
<evidence type="ECO:0000313" key="2">
    <source>
        <dbReference type="EMBL" id="CAA9550731.1"/>
    </source>
</evidence>
<feature type="domain" description="Endoribonuclease L-PSP/chorismate mutase-like" evidence="1">
    <location>
        <begin position="5"/>
        <end position="151"/>
    </location>
</feature>
<dbReference type="Gene3D" id="3.30.1330.40">
    <property type="entry name" value="RutC-like"/>
    <property type="match status" value="1"/>
</dbReference>
<name>A0A6J4UH78_9BACT</name>
<dbReference type="PANTHER" id="PTHR43760:SF1">
    <property type="entry name" value="ENDORIBONUCLEASE L-PSP_CHORISMATE MUTASE-LIKE DOMAIN-CONTAINING PROTEIN"/>
    <property type="match status" value="1"/>
</dbReference>
<dbReference type="PANTHER" id="PTHR43760">
    <property type="entry name" value="ENDORIBONUCLEASE-RELATED"/>
    <property type="match status" value="1"/>
</dbReference>
<dbReference type="CDD" id="cd02199">
    <property type="entry name" value="YjgF_YER057c_UK114_like_1"/>
    <property type="match status" value="1"/>
</dbReference>